<proteinExistence type="predicted"/>
<feature type="compositionally biased region" description="Basic residues" evidence="1">
    <location>
        <begin position="362"/>
        <end position="378"/>
    </location>
</feature>
<dbReference type="GeneID" id="37007262"/>
<dbReference type="EMBL" id="PKFO01000003">
    <property type="protein sequence ID" value="PVH20151.1"/>
    <property type="molecule type" value="Genomic_DNA"/>
</dbReference>
<sequence length="445" mass="50181">MNSFDSTRSSFQRSNNPNEESNKSIQQLSPSESDNSDIEFDDTQIETPQALRESSRSMLLRTTTTEVPLNDHQSSSRKKTPTKFNAIHTDDRDLIANDKLISDDNQFTPHAMNGSPGRIPRLQWSGEKVNTTHEEDFANNVDGNSDEEFDSSDNEEARPEEEQEQKPSEAMKPKDLIEDLETRTVMRRSTLARSPRKSSPLRNEINASSSSPASEKKLPESKRSPAKVEQMLKLINSSIDRLRDADSDEEEDVEYESEPYASDEEIEFSDDEEEALNKLDTLLPSRNGSIGHRSSPAISEKEEPDFRKSHEFEQDFPSSMRPSQPSRSFSSLQESNIFDKSPSIDAINDGSPKRNGKLPSASKKRKSAKSLRSKHGAGHKSQGTPLDYPDWPQEKWSKLIQLVESSIPNSAIVTSNIVVRELGCQNKAELAKRVAFLENYLNRFT</sequence>
<keyword evidence="3" id="KW-1185">Reference proteome</keyword>
<reference evidence="2 3" key="1">
    <citation type="submission" date="2017-12" db="EMBL/GenBank/DDBJ databases">
        <title>Genome Sequence of a Multidrug-Resistant Candida haemulonii Isolate from a Patient with Chronic Leg Ulcers in Israel.</title>
        <authorList>
            <person name="Chow N.A."/>
            <person name="Gade L."/>
            <person name="Batra D."/>
            <person name="Rowe L.A."/>
            <person name="Ben-Ami R."/>
            <person name="Loparev V.N."/>
            <person name="Litvintseva A.P."/>
        </authorList>
    </citation>
    <scope>NUCLEOTIDE SEQUENCE [LARGE SCALE GENOMIC DNA]</scope>
    <source>
        <strain evidence="2 3">B11899</strain>
    </source>
</reference>
<comment type="caution">
    <text evidence="2">The sequence shown here is derived from an EMBL/GenBank/DDBJ whole genome shotgun (WGS) entry which is preliminary data.</text>
</comment>
<feature type="compositionally biased region" description="Basic and acidic residues" evidence="1">
    <location>
        <begin position="88"/>
        <end position="102"/>
    </location>
</feature>
<feature type="compositionally biased region" description="Basic and acidic residues" evidence="1">
    <location>
        <begin position="299"/>
        <end position="313"/>
    </location>
</feature>
<feature type="compositionally biased region" description="Acidic residues" evidence="1">
    <location>
        <begin position="34"/>
        <end position="44"/>
    </location>
</feature>
<feature type="compositionally biased region" description="Basic and acidic residues" evidence="1">
    <location>
        <begin position="164"/>
        <end position="184"/>
    </location>
</feature>
<evidence type="ECO:0000313" key="3">
    <source>
        <dbReference type="Proteomes" id="UP000244309"/>
    </source>
</evidence>
<feature type="compositionally biased region" description="Basic and acidic residues" evidence="1">
    <location>
        <begin position="214"/>
        <end position="223"/>
    </location>
</feature>
<gene>
    <name evidence="2" type="ORF">CXQ85_001931</name>
</gene>
<dbReference type="RefSeq" id="XP_025341091.1">
    <property type="nucleotide sequence ID" value="XM_025485626.1"/>
</dbReference>
<evidence type="ECO:0000313" key="2">
    <source>
        <dbReference type="EMBL" id="PVH20151.1"/>
    </source>
</evidence>
<dbReference type="VEuPathDB" id="FungiDB:CXQ85_001931"/>
<name>A0A2V1AT85_9ASCO</name>
<feature type="compositionally biased region" description="Low complexity" evidence="1">
    <location>
        <begin position="316"/>
        <end position="335"/>
    </location>
</feature>
<feature type="compositionally biased region" description="Acidic residues" evidence="1">
    <location>
        <begin position="246"/>
        <end position="274"/>
    </location>
</feature>
<dbReference type="AlphaFoldDB" id="A0A2V1AT85"/>
<dbReference type="OrthoDB" id="4086732at2759"/>
<dbReference type="Proteomes" id="UP000244309">
    <property type="component" value="Unassembled WGS sequence"/>
</dbReference>
<organism evidence="2 3">
    <name type="scientific">Candidozyma haemuli</name>
    <dbReference type="NCBI Taxonomy" id="45357"/>
    <lineage>
        <taxon>Eukaryota</taxon>
        <taxon>Fungi</taxon>
        <taxon>Dikarya</taxon>
        <taxon>Ascomycota</taxon>
        <taxon>Saccharomycotina</taxon>
        <taxon>Pichiomycetes</taxon>
        <taxon>Metschnikowiaceae</taxon>
        <taxon>Candidozyma</taxon>
    </lineage>
</organism>
<feature type="compositionally biased region" description="Low complexity" evidence="1">
    <location>
        <begin position="56"/>
        <end position="66"/>
    </location>
</feature>
<accession>A0A2V1AT85</accession>
<feature type="region of interest" description="Disordered" evidence="1">
    <location>
        <begin position="1"/>
        <end position="389"/>
    </location>
</feature>
<feature type="compositionally biased region" description="Acidic residues" evidence="1">
    <location>
        <begin position="144"/>
        <end position="163"/>
    </location>
</feature>
<feature type="compositionally biased region" description="Polar residues" evidence="1">
    <location>
        <begin position="1"/>
        <end position="33"/>
    </location>
</feature>
<evidence type="ECO:0000256" key="1">
    <source>
        <dbReference type="SAM" id="MobiDB-lite"/>
    </source>
</evidence>
<protein>
    <submittedName>
        <fullName evidence="2">Uncharacterized protein</fullName>
    </submittedName>
</protein>